<evidence type="ECO:0000259" key="4">
    <source>
        <dbReference type="Pfam" id="PF16575"/>
    </source>
</evidence>
<dbReference type="FunFam" id="2.40.30.330:FF:000001">
    <property type="entry name" value="Protein CLP1 homolog"/>
    <property type="match status" value="1"/>
</dbReference>
<accession>A0A7J7IV15</accession>
<evidence type="ECO:0000313" key="6">
    <source>
        <dbReference type="Proteomes" id="UP000593567"/>
    </source>
</evidence>
<comment type="caution">
    <text evidence="5">The sequence shown here is derived from an EMBL/GenBank/DDBJ whole genome shotgun (WGS) entry which is preliminary data.</text>
</comment>
<organism evidence="5 6">
    <name type="scientific">Bugula neritina</name>
    <name type="common">Brown bryozoan</name>
    <name type="synonym">Sertularia neritina</name>
    <dbReference type="NCBI Taxonomy" id="10212"/>
    <lineage>
        <taxon>Eukaryota</taxon>
        <taxon>Metazoa</taxon>
        <taxon>Spiralia</taxon>
        <taxon>Lophotrochozoa</taxon>
        <taxon>Bryozoa</taxon>
        <taxon>Gymnolaemata</taxon>
        <taxon>Cheilostomatida</taxon>
        <taxon>Flustrina</taxon>
        <taxon>Buguloidea</taxon>
        <taxon>Bugulidae</taxon>
        <taxon>Bugula</taxon>
    </lineage>
</organism>
<dbReference type="SUPFAM" id="SSF52540">
    <property type="entry name" value="P-loop containing nucleoside triphosphate hydrolases"/>
    <property type="match status" value="1"/>
</dbReference>
<dbReference type="Proteomes" id="UP000593567">
    <property type="component" value="Unassembled WGS sequence"/>
</dbReference>
<feature type="domain" description="Clp1 C-terminal" evidence="3">
    <location>
        <begin position="223"/>
        <end position="334"/>
    </location>
</feature>
<keyword evidence="6" id="KW-1185">Reference proteome</keyword>
<dbReference type="Pfam" id="PF16575">
    <property type="entry name" value="CLP1_P"/>
    <property type="match status" value="1"/>
</dbReference>
<sequence>MITYMNVHAALEQLRDQAAEKSIRGPRVMIAGPVDVGKSTLSRILVNYAARLERIPIFVDLDVGQGEISIPGSMGALIVQRPHDIETGYPQAIPLVYHFGHKAPGDNLSLYTKVISSLSQTINDRCSHNSNANVSGCIINTCGWIKDAGYKSLIHIASVFEVNIIIVIDQERLYTELRRDMPDFVKIIQLQKSGGVVNRTRQTRATSRDSRVRNYFYGIDKELSPHCFYVNFSEVSIYKIGAPELPASLLPLGMVMEQGETKLMPMVPSEALRYHVLSLCAGERGAEKSVYSPVSGFIVITEVDMERSRFMILSPAPAPLPGKILLDTDITFMDIK</sequence>
<dbReference type="OrthoDB" id="258143at2759"/>
<name>A0A7J7IV15_BUGNE</name>
<keyword evidence="1" id="KW-0547">Nucleotide-binding</keyword>
<protein>
    <submittedName>
        <fullName evidence="5">CLP1</fullName>
    </submittedName>
</protein>
<dbReference type="InterPro" id="IPR010655">
    <property type="entry name" value="Clp1_C"/>
</dbReference>
<dbReference type="FunFam" id="3.40.50.300:FF:000454">
    <property type="entry name" value="Protein CLP1 homolog"/>
    <property type="match status" value="1"/>
</dbReference>
<feature type="domain" description="Clp1 P-loop" evidence="4">
    <location>
        <begin position="32"/>
        <end position="218"/>
    </location>
</feature>
<evidence type="ECO:0000259" key="3">
    <source>
        <dbReference type="Pfam" id="PF06807"/>
    </source>
</evidence>
<dbReference type="InterPro" id="IPR045116">
    <property type="entry name" value="Clp1/Grc3"/>
</dbReference>
<reference evidence="5" key="1">
    <citation type="submission" date="2020-06" db="EMBL/GenBank/DDBJ databases">
        <title>Draft genome of Bugula neritina, a colonial animal packing powerful symbionts and potential medicines.</title>
        <authorList>
            <person name="Rayko M."/>
        </authorList>
    </citation>
    <scope>NUCLEOTIDE SEQUENCE [LARGE SCALE GENOMIC DNA]</scope>
    <source>
        <strain evidence="5">Kwan_BN1</strain>
    </source>
</reference>
<evidence type="ECO:0000256" key="2">
    <source>
        <dbReference type="ARBA" id="ARBA00022840"/>
    </source>
</evidence>
<dbReference type="PANTHER" id="PTHR12755:SF6">
    <property type="entry name" value="POLYRIBONUCLEOTIDE 5'-HYDROXYL-KINASE CLP1"/>
    <property type="match status" value="1"/>
</dbReference>
<dbReference type="GO" id="GO:0006388">
    <property type="term" value="P:tRNA splicing, via endonucleolytic cleavage and ligation"/>
    <property type="evidence" value="ECO:0007669"/>
    <property type="project" value="TreeGrafter"/>
</dbReference>
<dbReference type="Pfam" id="PF06807">
    <property type="entry name" value="Clp1"/>
    <property type="match status" value="1"/>
</dbReference>
<evidence type="ECO:0000256" key="1">
    <source>
        <dbReference type="ARBA" id="ARBA00022741"/>
    </source>
</evidence>
<evidence type="ECO:0000313" key="5">
    <source>
        <dbReference type="EMBL" id="KAF6017759.1"/>
    </source>
</evidence>
<dbReference type="PANTHER" id="PTHR12755">
    <property type="entry name" value="CLEAVAGE/POLYADENYLATION FACTOR IA SUBUNIT CLP1P"/>
    <property type="match status" value="1"/>
</dbReference>
<dbReference type="GO" id="GO:0051731">
    <property type="term" value="F:polynucleotide 5'-hydroxyl-kinase activity"/>
    <property type="evidence" value="ECO:0007669"/>
    <property type="project" value="InterPro"/>
</dbReference>
<keyword evidence="2" id="KW-0067">ATP-binding</keyword>
<dbReference type="InterPro" id="IPR032319">
    <property type="entry name" value="CLP1_P"/>
</dbReference>
<gene>
    <name evidence="5" type="ORF">EB796_023960</name>
</gene>
<dbReference type="Gene3D" id="2.40.30.330">
    <property type="entry name" value="Pre-mRNA cleavage complex subunit Clp1, C-terminal domain"/>
    <property type="match status" value="1"/>
</dbReference>
<dbReference type="EMBL" id="VXIV02003364">
    <property type="protein sequence ID" value="KAF6017759.1"/>
    <property type="molecule type" value="Genomic_DNA"/>
</dbReference>
<dbReference type="InterPro" id="IPR038238">
    <property type="entry name" value="Clp1_C_sf"/>
</dbReference>
<dbReference type="InterPro" id="IPR027417">
    <property type="entry name" value="P-loop_NTPase"/>
</dbReference>
<dbReference type="Gene3D" id="3.40.50.300">
    <property type="entry name" value="P-loop containing nucleotide triphosphate hydrolases"/>
    <property type="match status" value="1"/>
</dbReference>
<dbReference type="GO" id="GO:0005634">
    <property type="term" value="C:nucleus"/>
    <property type="evidence" value="ECO:0007669"/>
    <property type="project" value="TreeGrafter"/>
</dbReference>
<proteinExistence type="predicted"/>
<dbReference type="AlphaFoldDB" id="A0A7J7IV15"/>
<dbReference type="GO" id="GO:0005524">
    <property type="term" value="F:ATP binding"/>
    <property type="evidence" value="ECO:0007669"/>
    <property type="project" value="UniProtKB-KW"/>
</dbReference>
<dbReference type="GO" id="GO:0031124">
    <property type="term" value="P:mRNA 3'-end processing"/>
    <property type="evidence" value="ECO:0007669"/>
    <property type="project" value="InterPro"/>
</dbReference>